<evidence type="ECO:0000256" key="3">
    <source>
        <dbReference type="ARBA" id="ARBA00022617"/>
    </source>
</evidence>
<dbReference type="InterPro" id="IPR050121">
    <property type="entry name" value="Cytochrome_P450_monoxygenase"/>
</dbReference>
<keyword evidence="7" id="KW-0472">Membrane</keyword>
<accession>A0A6A5JYC0</accession>
<proteinExistence type="inferred from homology"/>
<keyword evidence="4 6" id="KW-0479">Metal-binding</keyword>
<dbReference type="PRINTS" id="PR00385">
    <property type="entry name" value="P450"/>
</dbReference>
<evidence type="ECO:0000313" key="8">
    <source>
        <dbReference type="EMBL" id="KAF1829995.1"/>
    </source>
</evidence>
<dbReference type="InterPro" id="IPR036396">
    <property type="entry name" value="Cyt_P450_sf"/>
</dbReference>
<dbReference type="Gene3D" id="1.10.630.10">
    <property type="entry name" value="Cytochrome P450"/>
    <property type="match status" value="1"/>
</dbReference>
<name>A0A6A5JYC0_9PLEO</name>
<dbReference type="PANTHER" id="PTHR24305">
    <property type="entry name" value="CYTOCHROME P450"/>
    <property type="match status" value="1"/>
</dbReference>
<feature type="binding site" description="axial binding residue" evidence="6">
    <location>
        <position position="434"/>
    </location>
    <ligand>
        <name>heme</name>
        <dbReference type="ChEBI" id="CHEBI:30413"/>
    </ligand>
    <ligandPart>
        <name>Fe</name>
        <dbReference type="ChEBI" id="CHEBI:18248"/>
    </ligandPart>
</feature>
<dbReference type="Pfam" id="PF00067">
    <property type="entry name" value="p450"/>
    <property type="match status" value="1"/>
</dbReference>
<dbReference type="SUPFAM" id="SSF48264">
    <property type="entry name" value="Cytochrome P450"/>
    <property type="match status" value="1"/>
</dbReference>
<dbReference type="GO" id="GO:0016705">
    <property type="term" value="F:oxidoreductase activity, acting on paired donors, with incorporation or reduction of molecular oxygen"/>
    <property type="evidence" value="ECO:0007669"/>
    <property type="project" value="InterPro"/>
</dbReference>
<comment type="similarity">
    <text evidence="2">Belongs to the cytochrome P450 family.</text>
</comment>
<reference evidence="8" key="1">
    <citation type="submission" date="2020-01" db="EMBL/GenBank/DDBJ databases">
        <authorList>
            <consortium name="DOE Joint Genome Institute"/>
            <person name="Haridas S."/>
            <person name="Albert R."/>
            <person name="Binder M."/>
            <person name="Bloem J."/>
            <person name="Labutti K."/>
            <person name="Salamov A."/>
            <person name="Andreopoulos B."/>
            <person name="Baker S.E."/>
            <person name="Barry K."/>
            <person name="Bills G."/>
            <person name="Bluhm B.H."/>
            <person name="Cannon C."/>
            <person name="Castanera R."/>
            <person name="Culley D.E."/>
            <person name="Daum C."/>
            <person name="Ezra D."/>
            <person name="Gonzalez J.B."/>
            <person name="Henrissat B."/>
            <person name="Kuo A."/>
            <person name="Liang C."/>
            <person name="Lipzen A."/>
            <person name="Lutzoni F."/>
            <person name="Magnuson J."/>
            <person name="Mondo S."/>
            <person name="Nolan M."/>
            <person name="Ohm R."/>
            <person name="Pangilinan J."/>
            <person name="Park H.-J."/>
            <person name="Ramirez L."/>
            <person name="Alfaro M."/>
            <person name="Sun H."/>
            <person name="Tritt A."/>
            <person name="Yoshinaga Y."/>
            <person name="Zwiers L.-H."/>
            <person name="Turgeon B.G."/>
            <person name="Goodwin S.B."/>
            <person name="Spatafora J.W."/>
            <person name="Crous P.W."/>
            <person name="Grigoriev I.V."/>
        </authorList>
    </citation>
    <scope>NUCLEOTIDE SEQUENCE</scope>
    <source>
        <strain evidence="8">P77</strain>
    </source>
</reference>
<dbReference type="AlphaFoldDB" id="A0A6A5JYC0"/>
<evidence type="ECO:0000256" key="5">
    <source>
        <dbReference type="ARBA" id="ARBA00023004"/>
    </source>
</evidence>
<keyword evidence="5 6" id="KW-0408">Iron</keyword>
<dbReference type="OrthoDB" id="1470350at2759"/>
<dbReference type="CDD" id="cd11058">
    <property type="entry name" value="CYP60B-like"/>
    <property type="match status" value="1"/>
</dbReference>
<evidence type="ECO:0000313" key="9">
    <source>
        <dbReference type="Proteomes" id="UP000800040"/>
    </source>
</evidence>
<dbReference type="GO" id="GO:0004497">
    <property type="term" value="F:monooxygenase activity"/>
    <property type="evidence" value="ECO:0007669"/>
    <property type="project" value="InterPro"/>
</dbReference>
<evidence type="ECO:0000256" key="1">
    <source>
        <dbReference type="ARBA" id="ARBA00001971"/>
    </source>
</evidence>
<gene>
    <name evidence="8" type="ORF">BDW02DRAFT_583247</name>
</gene>
<dbReference type="PRINTS" id="PR00463">
    <property type="entry name" value="EP450I"/>
</dbReference>
<dbReference type="Proteomes" id="UP000800040">
    <property type="component" value="Unassembled WGS sequence"/>
</dbReference>
<comment type="cofactor">
    <cofactor evidence="1 6">
        <name>heme</name>
        <dbReference type="ChEBI" id="CHEBI:30413"/>
    </cofactor>
</comment>
<feature type="transmembrane region" description="Helical" evidence="7">
    <location>
        <begin position="7"/>
        <end position="31"/>
    </location>
</feature>
<dbReference type="InterPro" id="IPR002401">
    <property type="entry name" value="Cyt_P450_E_grp-I"/>
</dbReference>
<sequence length="491" mass="56080">MFSLHRVATVLFALVSFTSIYIVYTIIYNVFIHPFRSVPGPKLYAISRFPWIKDWLSGNIHVSVQAMHEKYGDMVRVAPDEISCIRAEAWAEVYGHKGSKAFTRDFKWYARLTEGQDDIIVSTEADHSRFRKAFSASFSDKALKENEGIIMRNVALLVSRLQKHVRAGNDVADMIKWYNWCTFDVIGDLVYGSSFACLEKEEYHPWLGVVLQNIKLSSYGALMERYPAFKWLVNVLVPKSMLEMRNMHIGIIRSKIESRSEKQSTRRDVIADVSDTGDLTQGELEANLALITMAGSETSATALSAISYYLCRNESAFVEVKEEVRSTLRSEADITWDRVSELPYLAACIKEALRLYPPTPVGLPRRLMSDGTTVCGQYVPKNNVVYITQYSAYRSELNFLDAKSFRPERWLGDPKFESDQRDVFQPFIVGPYSCPGKSLAYMEISLVITKIVWTFDWALADEGSLAFENEKVYALWQKNPLNLKLSERPVR</sequence>
<keyword evidence="3 6" id="KW-0349">Heme</keyword>
<keyword evidence="9" id="KW-1185">Reference proteome</keyword>
<evidence type="ECO:0000256" key="6">
    <source>
        <dbReference type="PIRSR" id="PIRSR602401-1"/>
    </source>
</evidence>
<dbReference type="GO" id="GO:0020037">
    <property type="term" value="F:heme binding"/>
    <property type="evidence" value="ECO:0007669"/>
    <property type="project" value="InterPro"/>
</dbReference>
<evidence type="ECO:0000256" key="4">
    <source>
        <dbReference type="ARBA" id="ARBA00022723"/>
    </source>
</evidence>
<dbReference type="InterPro" id="IPR001128">
    <property type="entry name" value="Cyt_P450"/>
</dbReference>
<protein>
    <submittedName>
        <fullName evidence="8">Cytochrome P450</fullName>
    </submittedName>
</protein>
<dbReference type="GO" id="GO:0005506">
    <property type="term" value="F:iron ion binding"/>
    <property type="evidence" value="ECO:0007669"/>
    <property type="project" value="InterPro"/>
</dbReference>
<organism evidence="8 9">
    <name type="scientific">Decorospora gaudefroyi</name>
    <dbReference type="NCBI Taxonomy" id="184978"/>
    <lineage>
        <taxon>Eukaryota</taxon>
        <taxon>Fungi</taxon>
        <taxon>Dikarya</taxon>
        <taxon>Ascomycota</taxon>
        <taxon>Pezizomycotina</taxon>
        <taxon>Dothideomycetes</taxon>
        <taxon>Pleosporomycetidae</taxon>
        <taxon>Pleosporales</taxon>
        <taxon>Pleosporineae</taxon>
        <taxon>Pleosporaceae</taxon>
        <taxon>Decorospora</taxon>
    </lineage>
</organism>
<evidence type="ECO:0000256" key="2">
    <source>
        <dbReference type="ARBA" id="ARBA00010617"/>
    </source>
</evidence>
<dbReference type="PANTHER" id="PTHR24305:SF210">
    <property type="entry name" value="CYTOCHROME P450 MONOOXYGENASE ASQL-RELATED"/>
    <property type="match status" value="1"/>
</dbReference>
<keyword evidence="7" id="KW-1133">Transmembrane helix</keyword>
<dbReference type="EMBL" id="ML975415">
    <property type="protein sequence ID" value="KAF1829995.1"/>
    <property type="molecule type" value="Genomic_DNA"/>
</dbReference>
<keyword evidence="7" id="KW-0812">Transmembrane</keyword>
<evidence type="ECO:0000256" key="7">
    <source>
        <dbReference type="SAM" id="Phobius"/>
    </source>
</evidence>